<evidence type="ECO:0000313" key="10">
    <source>
        <dbReference type="Proteomes" id="UP000005561"/>
    </source>
</evidence>
<dbReference type="PANTHER" id="PTHR30572:SF4">
    <property type="entry name" value="ABC TRANSPORTER PERMEASE YTRF"/>
    <property type="match status" value="1"/>
</dbReference>
<dbReference type="PANTHER" id="PTHR30572">
    <property type="entry name" value="MEMBRANE COMPONENT OF TRANSPORTER-RELATED"/>
    <property type="match status" value="1"/>
</dbReference>
<evidence type="ECO:0000256" key="6">
    <source>
        <dbReference type="ARBA" id="ARBA00038076"/>
    </source>
</evidence>
<dbReference type="GO" id="GO:0022857">
    <property type="term" value="F:transmembrane transporter activity"/>
    <property type="evidence" value="ECO:0007669"/>
    <property type="project" value="TreeGrafter"/>
</dbReference>
<keyword evidence="5 7" id="KW-0472">Membrane</keyword>
<feature type="transmembrane region" description="Helical" evidence="7">
    <location>
        <begin position="207"/>
        <end position="228"/>
    </location>
</feature>
<keyword evidence="2" id="KW-1003">Cell membrane</keyword>
<evidence type="ECO:0000256" key="7">
    <source>
        <dbReference type="SAM" id="Phobius"/>
    </source>
</evidence>
<evidence type="ECO:0000256" key="2">
    <source>
        <dbReference type="ARBA" id="ARBA00022475"/>
    </source>
</evidence>
<dbReference type="InterPro" id="IPR003838">
    <property type="entry name" value="ABC3_permease_C"/>
</dbReference>
<dbReference type="Proteomes" id="UP000005561">
    <property type="component" value="Unassembled WGS sequence"/>
</dbReference>
<evidence type="ECO:0000256" key="4">
    <source>
        <dbReference type="ARBA" id="ARBA00022989"/>
    </source>
</evidence>
<feature type="domain" description="ABC3 transporter permease C-terminal" evidence="8">
    <location>
        <begin position="118"/>
        <end position="238"/>
    </location>
</feature>
<evidence type="ECO:0000256" key="3">
    <source>
        <dbReference type="ARBA" id="ARBA00022692"/>
    </source>
</evidence>
<evidence type="ECO:0000256" key="5">
    <source>
        <dbReference type="ARBA" id="ARBA00023136"/>
    </source>
</evidence>
<evidence type="ECO:0000256" key="1">
    <source>
        <dbReference type="ARBA" id="ARBA00004651"/>
    </source>
</evidence>
<organism evidence="9 10">
    <name type="scientific">Marvinbryantia formatexigens DSM 14469</name>
    <dbReference type="NCBI Taxonomy" id="478749"/>
    <lineage>
        <taxon>Bacteria</taxon>
        <taxon>Bacillati</taxon>
        <taxon>Bacillota</taxon>
        <taxon>Clostridia</taxon>
        <taxon>Lachnospirales</taxon>
        <taxon>Lachnospiraceae</taxon>
        <taxon>Marvinbryantia</taxon>
    </lineage>
</organism>
<sequence length="245" mass="26451">MGAEGSMVMDETVMAAAMDTWLVETPDDEILLSIYDEYINGTTYEKNLETFGKVSYDAPASISIYTDSFEDKEAVSQCIENYNKTVDEDSRISYTDYVELLTSSLTSIVDVISYVLIAFVAVSLIVSCIMIGIITHISVMERTKEIGILRAMGASKRNISEVFNAETFLIGLCAGVLGIAISALLTIPINAVLQSLLGATNLSVSLPINYAVVLIVLSMIITVIGGLLPAKKAAKKDPVIALRTE</sequence>
<accession>C6LHU9</accession>
<dbReference type="eggNOG" id="COG0577">
    <property type="taxonomic scope" value="Bacteria"/>
</dbReference>
<comment type="caution">
    <text evidence="9">The sequence shown here is derived from an EMBL/GenBank/DDBJ whole genome shotgun (WGS) entry which is preliminary data.</text>
</comment>
<comment type="subcellular location">
    <subcellularLocation>
        <location evidence="1">Cell membrane</location>
        <topology evidence="1">Multi-pass membrane protein</topology>
    </subcellularLocation>
</comment>
<reference evidence="9" key="1">
    <citation type="submission" date="2009-07" db="EMBL/GenBank/DDBJ databases">
        <authorList>
            <person name="Weinstock G."/>
            <person name="Sodergren E."/>
            <person name="Clifton S."/>
            <person name="Fulton L."/>
            <person name="Fulton B."/>
            <person name="Courtney L."/>
            <person name="Fronick C."/>
            <person name="Harrison M."/>
            <person name="Strong C."/>
            <person name="Farmer C."/>
            <person name="Delahaunty K."/>
            <person name="Markovic C."/>
            <person name="Hall O."/>
            <person name="Minx P."/>
            <person name="Tomlinson C."/>
            <person name="Mitreva M."/>
            <person name="Nelson J."/>
            <person name="Hou S."/>
            <person name="Wollam A."/>
            <person name="Pepin K.H."/>
            <person name="Johnson M."/>
            <person name="Bhonagiri V."/>
            <person name="Nash W.E."/>
            <person name="Warren W."/>
            <person name="Chinwalla A."/>
            <person name="Mardis E.R."/>
            <person name="Wilson R.K."/>
        </authorList>
    </citation>
    <scope>NUCLEOTIDE SEQUENCE [LARGE SCALE GENOMIC DNA]</scope>
    <source>
        <strain evidence="9">DSM 14469</strain>
    </source>
</reference>
<comment type="similarity">
    <text evidence="6">Belongs to the ABC-4 integral membrane protein family.</text>
</comment>
<dbReference type="Pfam" id="PF02687">
    <property type="entry name" value="FtsX"/>
    <property type="match status" value="1"/>
</dbReference>
<dbReference type="STRING" id="168384.SAMN05660368_03831"/>
<keyword evidence="3 7" id="KW-0812">Transmembrane</keyword>
<evidence type="ECO:0000259" key="8">
    <source>
        <dbReference type="Pfam" id="PF02687"/>
    </source>
</evidence>
<gene>
    <name evidence="9" type="ORF">BRYFOR_08213</name>
</gene>
<dbReference type="EMBL" id="ACCL02000015">
    <property type="protein sequence ID" value="EET59839.1"/>
    <property type="molecule type" value="Genomic_DNA"/>
</dbReference>
<feature type="transmembrane region" description="Helical" evidence="7">
    <location>
        <begin position="111"/>
        <end position="134"/>
    </location>
</feature>
<dbReference type="AlphaFoldDB" id="C6LHU9"/>
<dbReference type="GO" id="GO:0005886">
    <property type="term" value="C:plasma membrane"/>
    <property type="evidence" value="ECO:0007669"/>
    <property type="project" value="UniProtKB-SubCell"/>
</dbReference>
<keyword evidence="4 7" id="KW-1133">Transmembrane helix</keyword>
<name>C6LHU9_9FIRM</name>
<proteinExistence type="inferred from homology"/>
<keyword evidence="10" id="KW-1185">Reference proteome</keyword>
<feature type="transmembrane region" description="Helical" evidence="7">
    <location>
        <begin position="167"/>
        <end position="187"/>
    </location>
</feature>
<dbReference type="InterPro" id="IPR050250">
    <property type="entry name" value="Macrolide_Exporter_MacB"/>
</dbReference>
<evidence type="ECO:0000313" key="9">
    <source>
        <dbReference type="EMBL" id="EET59839.1"/>
    </source>
</evidence>
<protein>
    <submittedName>
        <fullName evidence="9">Efflux ABC transporter, permease protein</fullName>
    </submittedName>
</protein>